<dbReference type="EMBL" id="CAAGRJ010029070">
    <property type="protein sequence ID" value="VFV40490.1"/>
    <property type="molecule type" value="Genomic_DNA"/>
</dbReference>
<dbReference type="AlphaFoldDB" id="A0A485P482"/>
<accession>A0A485P482</accession>
<protein>
    <submittedName>
        <fullName evidence="1">Uncharacterized protein</fullName>
    </submittedName>
</protein>
<name>A0A485P482_LYNPA</name>
<reference evidence="1 2" key="1">
    <citation type="submission" date="2019-01" db="EMBL/GenBank/DDBJ databases">
        <authorList>
            <person name="Alioto T."/>
            <person name="Alioto T."/>
        </authorList>
    </citation>
    <scope>NUCLEOTIDE SEQUENCE [LARGE SCALE GENOMIC DNA]</scope>
</reference>
<evidence type="ECO:0000313" key="2">
    <source>
        <dbReference type="Proteomes" id="UP000386466"/>
    </source>
</evidence>
<evidence type="ECO:0000313" key="1">
    <source>
        <dbReference type="EMBL" id="VFV40490.1"/>
    </source>
</evidence>
<dbReference type="Proteomes" id="UP000386466">
    <property type="component" value="Unassembled WGS sequence"/>
</dbReference>
<sequence length="94" mass="10253">MENHNTHLAPGFTLNNLAPAPVNVTAFGGLLGPGGFNSLYQMSFQQWNRFSPWPENLPDATLFLGIHLSHQSTARYGAAELQPLRSLGYSLNGI</sequence>
<organism evidence="1 2">
    <name type="scientific">Lynx pardinus</name>
    <name type="common">Iberian lynx</name>
    <name type="synonym">Felis pardina</name>
    <dbReference type="NCBI Taxonomy" id="191816"/>
    <lineage>
        <taxon>Eukaryota</taxon>
        <taxon>Metazoa</taxon>
        <taxon>Chordata</taxon>
        <taxon>Craniata</taxon>
        <taxon>Vertebrata</taxon>
        <taxon>Euteleostomi</taxon>
        <taxon>Mammalia</taxon>
        <taxon>Eutheria</taxon>
        <taxon>Laurasiatheria</taxon>
        <taxon>Carnivora</taxon>
        <taxon>Feliformia</taxon>
        <taxon>Felidae</taxon>
        <taxon>Felinae</taxon>
        <taxon>Lynx</taxon>
    </lineage>
</organism>
<keyword evidence="2" id="KW-1185">Reference proteome</keyword>
<gene>
    <name evidence="1" type="ORF">LYPA_23C022623</name>
</gene>
<proteinExistence type="predicted"/>